<dbReference type="AlphaFoldDB" id="U4LBD9"/>
<protein>
    <submittedName>
        <fullName evidence="1">Uncharacterized protein</fullName>
    </submittedName>
</protein>
<accession>U4LBD9</accession>
<gene>
    <name evidence="1" type="ORF">PCON_07197</name>
</gene>
<keyword evidence="2" id="KW-1185">Reference proteome</keyword>
<reference evidence="1 2" key="1">
    <citation type="journal article" date="2013" name="PLoS Genet.">
        <title>The genome and development-dependent transcriptomes of Pyronema confluens: a window into fungal evolution.</title>
        <authorList>
            <person name="Traeger S."/>
            <person name="Altegoer F."/>
            <person name="Freitag M."/>
            <person name="Gabaldon T."/>
            <person name="Kempken F."/>
            <person name="Kumar A."/>
            <person name="Marcet-Houben M."/>
            <person name="Poggeler S."/>
            <person name="Stajich J.E."/>
            <person name="Nowrousian M."/>
        </authorList>
    </citation>
    <scope>NUCLEOTIDE SEQUENCE [LARGE SCALE GENOMIC DNA]</scope>
    <source>
        <strain evidence="2">CBS 100304</strain>
        <tissue evidence="1">Vegetative mycelium</tissue>
    </source>
</reference>
<sequence length="20" mass="2319">MAHHRTIGKVEHWSCNSIIV</sequence>
<name>U4LBD9_PYROM</name>
<evidence type="ECO:0000313" key="1">
    <source>
        <dbReference type="EMBL" id="CCX07608.1"/>
    </source>
</evidence>
<proteinExistence type="predicted"/>
<dbReference type="EMBL" id="HF935357">
    <property type="protein sequence ID" value="CCX07608.1"/>
    <property type="molecule type" value="Genomic_DNA"/>
</dbReference>
<organism evidence="1 2">
    <name type="scientific">Pyronema omphalodes (strain CBS 100304)</name>
    <name type="common">Pyronema confluens</name>
    <dbReference type="NCBI Taxonomy" id="1076935"/>
    <lineage>
        <taxon>Eukaryota</taxon>
        <taxon>Fungi</taxon>
        <taxon>Dikarya</taxon>
        <taxon>Ascomycota</taxon>
        <taxon>Pezizomycotina</taxon>
        <taxon>Pezizomycetes</taxon>
        <taxon>Pezizales</taxon>
        <taxon>Pyronemataceae</taxon>
        <taxon>Pyronema</taxon>
    </lineage>
</organism>
<evidence type="ECO:0000313" key="2">
    <source>
        <dbReference type="Proteomes" id="UP000018144"/>
    </source>
</evidence>
<dbReference type="Proteomes" id="UP000018144">
    <property type="component" value="Unassembled WGS sequence"/>
</dbReference>